<feature type="transmembrane region" description="Helical" evidence="8">
    <location>
        <begin position="143"/>
        <end position="163"/>
    </location>
</feature>
<reference evidence="9" key="1">
    <citation type="submission" date="2023-07" db="EMBL/GenBank/DDBJ databases">
        <title>Sequencing the genomes of 1000 actinobacteria strains.</title>
        <authorList>
            <person name="Klenk H.-P."/>
        </authorList>
    </citation>
    <scope>NUCLEOTIDE SEQUENCE</scope>
    <source>
        <strain evidence="9">DSM 107476</strain>
    </source>
</reference>
<evidence type="ECO:0000256" key="5">
    <source>
        <dbReference type="ARBA" id="ARBA00022692"/>
    </source>
</evidence>
<comment type="subcellular location">
    <subcellularLocation>
        <location evidence="1">Cell membrane</location>
        <topology evidence="1">Multi-pass membrane protein</topology>
    </subcellularLocation>
</comment>
<keyword evidence="6 8" id="KW-1133">Transmembrane helix</keyword>
<keyword evidence="10" id="KW-1185">Reference proteome</keyword>
<keyword evidence="3" id="KW-0813">Transport</keyword>
<accession>A0ABU1ZVG2</accession>
<dbReference type="PANTHER" id="PTHR30047">
    <property type="entry name" value="HIGH-AFFINITY CHOLINE TRANSPORT PROTEIN-RELATED"/>
    <property type="match status" value="1"/>
</dbReference>
<evidence type="ECO:0000256" key="8">
    <source>
        <dbReference type="SAM" id="Phobius"/>
    </source>
</evidence>
<feature type="transmembrane region" description="Helical" evidence="8">
    <location>
        <begin position="377"/>
        <end position="395"/>
    </location>
</feature>
<dbReference type="Pfam" id="PF02028">
    <property type="entry name" value="BCCT"/>
    <property type="match status" value="1"/>
</dbReference>
<gene>
    <name evidence="9" type="ORF">J2S39_000598</name>
</gene>
<feature type="transmembrane region" description="Helical" evidence="8">
    <location>
        <begin position="64"/>
        <end position="82"/>
    </location>
</feature>
<dbReference type="Proteomes" id="UP001180840">
    <property type="component" value="Unassembled WGS sequence"/>
</dbReference>
<evidence type="ECO:0000256" key="6">
    <source>
        <dbReference type="ARBA" id="ARBA00022989"/>
    </source>
</evidence>
<protein>
    <submittedName>
        <fullName evidence="9">Choline-glycine betaine transporter</fullName>
    </submittedName>
</protein>
<keyword evidence="4" id="KW-1003">Cell membrane</keyword>
<dbReference type="PANTHER" id="PTHR30047:SF7">
    <property type="entry name" value="HIGH-AFFINITY CHOLINE TRANSPORT PROTEIN"/>
    <property type="match status" value="1"/>
</dbReference>
<evidence type="ECO:0000256" key="7">
    <source>
        <dbReference type="ARBA" id="ARBA00023136"/>
    </source>
</evidence>
<keyword evidence="7 8" id="KW-0472">Membrane</keyword>
<comment type="similarity">
    <text evidence="2">Belongs to the BCCT transporter (TC 2.A.15) family.</text>
</comment>
<evidence type="ECO:0000256" key="3">
    <source>
        <dbReference type="ARBA" id="ARBA00022448"/>
    </source>
</evidence>
<evidence type="ECO:0000256" key="4">
    <source>
        <dbReference type="ARBA" id="ARBA00022475"/>
    </source>
</evidence>
<feature type="transmembrane region" description="Helical" evidence="8">
    <location>
        <begin position="102"/>
        <end position="122"/>
    </location>
</feature>
<feature type="transmembrane region" description="Helical" evidence="8">
    <location>
        <begin position="247"/>
        <end position="268"/>
    </location>
</feature>
<name>A0ABU1ZVG2_9CORY</name>
<evidence type="ECO:0000313" key="10">
    <source>
        <dbReference type="Proteomes" id="UP001180840"/>
    </source>
</evidence>
<evidence type="ECO:0000256" key="2">
    <source>
        <dbReference type="ARBA" id="ARBA00005658"/>
    </source>
</evidence>
<dbReference type="InterPro" id="IPR000060">
    <property type="entry name" value="BCCT_transptr"/>
</dbReference>
<proteinExistence type="inferred from homology"/>
<evidence type="ECO:0000313" key="9">
    <source>
        <dbReference type="EMBL" id="MDR7328922.1"/>
    </source>
</evidence>
<organism evidence="9 10">
    <name type="scientific">Corynebacterium guangdongense</name>
    <dbReference type="NCBI Taxonomy" id="1783348"/>
    <lineage>
        <taxon>Bacteria</taxon>
        <taxon>Bacillati</taxon>
        <taxon>Actinomycetota</taxon>
        <taxon>Actinomycetes</taxon>
        <taxon>Mycobacteriales</taxon>
        <taxon>Corynebacteriaceae</taxon>
        <taxon>Corynebacterium</taxon>
    </lineage>
</organism>
<dbReference type="EMBL" id="JAVDXZ010000001">
    <property type="protein sequence ID" value="MDR7328922.1"/>
    <property type="molecule type" value="Genomic_DNA"/>
</dbReference>
<evidence type="ECO:0000256" key="1">
    <source>
        <dbReference type="ARBA" id="ARBA00004651"/>
    </source>
</evidence>
<keyword evidence="5 8" id="KW-0812">Transmembrane</keyword>
<comment type="caution">
    <text evidence="9">The sequence shown here is derived from an EMBL/GenBank/DDBJ whole genome shotgun (WGS) entry which is preliminary data.</text>
</comment>
<feature type="transmembrane region" description="Helical" evidence="8">
    <location>
        <begin position="288"/>
        <end position="308"/>
    </location>
</feature>
<sequence length="421" mass="45598">MPDKTPRDQDHHDDTVVLRRRSRVNQVNSERIRKAVTGQKSIHPALVPGISVEDTAIRYPTNKVVFSVAFVVSMAVVVWAFIAPANLNSVGVAMQTWVVGNMGWLFTLVMLGITIFMLAVGYSPTGRIRLGADDAEPEFSTTTWISMLFAAGLGIGLIFYGPMEPLIHFQSVPPAFDGLGIEDGTGAAAAPGVAQSILHQASFPWVTYSFVGGAIAYTAYRRGRLPLISAIFEPVFPNSPNHPVGKLIDIFAVLVTLFGTAMSLGIGALQIQTGTSILTGQDLTGNGWVVAILTIMTTLFTFSAVSGVKTGIRILSNANMGLVLFMGAFVLLLGPTVYLLDLLPSSVLTFFKTVPDFFSVNASEGPREAEFVGAWTTMYWAWWISWSPFVGMFFAKISKGRTLREYVTVTIFAPAAISVLW</sequence>
<feature type="transmembrane region" description="Helical" evidence="8">
    <location>
        <begin position="202"/>
        <end position="220"/>
    </location>
</feature>
<feature type="transmembrane region" description="Helical" evidence="8">
    <location>
        <begin position="320"/>
        <end position="340"/>
    </location>
</feature>